<dbReference type="AlphaFoldDB" id="A0A7S8FBK4"/>
<sequence>MELEDLLDKKQHDKAILKTPLFDRLCADDDCVNSRISKDAMVSMIVDSMCPYLGRLIYGSLVYPEKYHRNNLTTDLHHFLRQVFQRCQPLSWKDQQLKRVFFEEIKDDESPHSHFIMETPREMNVPEFINLCESRWNRIATRNRRHAKQMNRLKKVPTLSPRYPKIFLVRDGKPCIRQVESQTAINPSVLAENPRWEGLGQVKPVVTLEHLTKYSLKWMTSTDTRFSSNLILGSSKPSIRGHRTELVLL</sequence>
<accession>A0A7S8FBK4</accession>
<reference evidence="1 2" key="1">
    <citation type="journal article" date="2020" name="ISME J.">
        <title>Enrichment and physiological characterization of a novel comammox Nitrospira indicates ammonium inhibition of complete nitrification.</title>
        <authorList>
            <person name="Sakoula D."/>
            <person name="Koch H."/>
            <person name="Frank J."/>
            <person name="Jetten M.S.M."/>
            <person name="van Kessel M.A.H.J."/>
            <person name="Lucker S."/>
        </authorList>
    </citation>
    <scope>NUCLEOTIDE SEQUENCE [LARGE SCALE GENOMIC DNA]</scope>
    <source>
        <strain evidence="1">Comreactor17</strain>
    </source>
</reference>
<dbReference type="Proteomes" id="UP000593737">
    <property type="component" value="Chromosome"/>
</dbReference>
<evidence type="ECO:0000313" key="1">
    <source>
        <dbReference type="EMBL" id="QPD02815.1"/>
    </source>
</evidence>
<dbReference type="KEGG" id="nkf:Nkreftii_000589"/>
<gene>
    <name evidence="1" type="ORF">Nkreftii_000589</name>
</gene>
<proteinExistence type="predicted"/>
<dbReference type="EMBL" id="CP047423">
    <property type="protein sequence ID" value="QPD02815.1"/>
    <property type="molecule type" value="Genomic_DNA"/>
</dbReference>
<organism evidence="1 2">
    <name type="scientific">Candidatus Nitrospira kreftii</name>
    <dbReference type="NCBI Taxonomy" id="2652173"/>
    <lineage>
        <taxon>Bacteria</taxon>
        <taxon>Pseudomonadati</taxon>
        <taxon>Nitrospirota</taxon>
        <taxon>Nitrospiria</taxon>
        <taxon>Nitrospirales</taxon>
        <taxon>Nitrospiraceae</taxon>
        <taxon>Nitrospira</taxon>
    </lineage>
</organism>
<name>A0A7S8FBK4_9BACT</name>
<evidence type="ECO:0000313" key="2">
    <source>
        <dbReference type="Proteomes" id="UP000593737"/>
    </source>
</evidence>
<protein>
    <submittedName>
        <fullName evidence="1">Uncharacterized protein</fullName>
    </submittedName>
</protein>